<dbReference type="Proteomes" id="UP000525078">
    <property type="component" value="Unassembled WGS sequence"/>
</dbReference>
<comment type="caution">
    <text evidence="1">The sequence shown here is derived from an EMBL/GenBank/DDBJ whole genome shotgun (WGS) entry which is preliminary data.</text>
</comment>
<accession>A0A7J6GIK5</accession>
<sequence length="67" mass="7800">MDPKYEISTNKTPKTRIDSMAVGDLNLHRNWSSTAWSRTRTYSELSYIRLSYCSCVGDGFCSGWLRW</sequence>
<evidence type="ECO:0000313" key="2">
    <source>
        <dbReference type="Proteomes" id="UP000525078"/>
    </source>
</evidence>
<name>A0A7J6GIK5_CANSA</name>
<proteinExistence type="predicted"/>
<organism evidence="1 2">
    <name type="scientific">Cannabis sativa</name>
    <name type="common">Hemp</name>
    <name type="synonym">Marijuana</name>
    <dbReference type="NCBI Taxonomy" id="3483"/>
    <lineage>
        <taxon>Eukaryota</taxon>
        <taxon>Viridiplantae</taxon>
        <taxon>Streptophyta</taxon>
        <taxon>Embryophyta</taxon>
        <taxon>Tracheophyta</taxon>
        <taxon>Spermatophyta</taxon>
        <taxon>Magnoliopsida</taxon>
        <taxon>eudicotyledons</taxon>
        <taxon>Gunneridae</taxon>
        <taxon>Pentapetalae</taxon>
        <taxon>rosids</taxon>
        <taxon>fabids</taxon>
        <taxon>Rosales</taxon>
        <taxon>Cannabaceae</taxon>
        <taxon>Cannabis</taxon>
    </lineage>
</organism>
<reference evidence="1 2" key="1">
    <citation type="journal article" date="2020" name="bioRxiv">
        <title>Sequence and annotation of 42 cannabis genomes reveals extensive copy number variation in cannabinoid synthesis and pathogen resistance genes.</title>
        <authorList>
            <person name="Mckernan K.J."/>
            <person name="Helbert Y."/>
            <person name="Kane L.T."/>
            <person name="Ebling H."/>
            <person name="Zhang L."/>
            <person name="Liu B."/>
            <person name="Eaton Z."/>
            <person name="Mclaughlin S."/>
            <person name="Kingan S."/>
            <person name="Baybayan P."/>
            <person name="Concepcion G."/>
            <person name="Jordan M."/>
            <person name="Riva A."/>
            <person name="Barbazuk W."/>
            <person name="Harkins T."/>
        </authorList>
    </citation>
    <scope>NUCLEOTIDE SEQUENCE [LARGE SCALE GENOMIC DNA]</scope>
    <source>
        <strain evidence="2">cv. Jamaican Lion 4</strain>
        <tissue evidence="1">Leaf</tissue>
    </source>
</reference>
<gene>
    <name evidence="1" type="ORF">F8388_015540</name>
</gene>
<evidence type="ECO:0000313" key="1">
    <source>
        <dbReference type="EMBL" id="KAF4382712.1"/>
    </source>
</evidence>
<dbReference type="AlphaFoldDB" id="A0A7J6GIK5"/>
<dbReference type="EMBL" id="JAATIP010000054">
    <property type="protein sequence ID" value="KAF4382712.1"/>
    <property type="molecule type" value="Genomic_DNA"/>
</dbReference>
<protein>
    <submittedName>
        <fullName evidence="1">Uncharacterized protein</fullName>
    </submittedName>
</protein>